<feature type="repeat" description="WD" evidence="3">
    <location>
        <begin position="223"/>
        <end position="264"/>
    </location>
</feature>
<dbReference type="PANTHER" id="PTHR19845">
    <property type="entry name" value="KATANIN P80 SUBUNIT"/>
    <property type="match status" value="1"/>
</dbReference>
<dbReference type="OrthoDB" id="538223at2759"/>
<evidence type="ECO:0000313" key="6">
    <source>
        <dbReference type="Proteomes" id="UP000652761"/>
    </source>
</evidence>
<feature type="compositionally biased region" description="Basic and acidic residues" evidence="4">
    <location>
        <begin position="45"/>
        <end position="58"/>
    </location>
</feature>
<dbReference type="InterPro" id="IPR001680">
    <property type="entry name" value="WD40_rpt"/>
</dbReference>
<feature type="non-terminal residue" evidence="5">
    <location>
        <position position="509"/>
    </location>
</feature>
<dbReference type="PRINTS" id="PR00320">
    <property type="entry name" value="GPROTEINBRPT"/>
</dbReference>
<dbReference type="GO" id="GO:0007019">
    <property type="term" value="P:microtubule depolymerization"/>
    <property type="evidence" value="ECO:0007669"/>
    <property type="project" value="TreeGrafter"/>
</dbReference>
<evidence type="ECO:0008006" key="7">
    <source>
        <dbReference type="Google" id="ProtNLM"/>
    </source>
</evidence>
<protein>
    <recommendedName>
        <fullName evidence="7">Katanin p80 WD40 repeat-containing subunit B1 homolog</fullName>
    </recommendedName>
</protein>
<comment type="caution">
    <text evidence="5">The sequence shown here is derived from an EMBL/GenBank/DDBJ whole genome shotgun (WGS) entry which is preliminary data.</text>
</comment>
<dbReference type="PROSITE" id="PS00678">
    <property type="entry name" value="WD_REPEATS_1"/>
    <property type="match status" value="2"/>
</dbReference>
<dbReference type="PANTHER" id="PTHR19845:SF17">
    <property type="entry name" value="KATANIN P80 WD40 REPEAT-CONTAINING SUBUNIT B1 HOMOLOG"/>
    <property type="match status" value="1"/>
</dbReference>
<evidence type="ECO:0000256" key="4">
    <source>
        <dbReference type="SAM" id="MobiDB-lite"/>
    </source>
</evidence>
<dbReference type="Proteomes" id="UP000652761">
    <property type="component" value="Unassembled WGS sequence"/>
</dbReference>
<gene>
    <name evidence="5" type="ORF">Taro_012562</name>
</gene>
<dbReference type="InterPro" id="IPR020472">
    <property type="entry name" value="WD40_PAC1"/>
</dbReference>
<dbReference type="SUPFAM" id="SSF50978">
    <property type="entry name" value="WD40 repeat-like"/>
    <property type="match status" value="1"/>
</dbReference>
<evidence type="ECO:0000256" key="1">
    <source>
        <dbReference type="ARBA" id="ARBA00022574"/>
    </source>
</evidence>
<dbReference type="PROSITE" id="PS50294">
    <property type="entry name" value="WD_REPEATS_REGION"/>
    <property type="match status" value="4"/>
</dbReference>
<feature type="repeat" description="WD" evidence="3">
    <location>
        <begin position="181"/>
        <end position="222"/>
    </location>
</feature>
<feature type="repeat" description="WD" evidence="3">
    <location>
        <begin position="265"/>
        <end position="306"/>
    </location>
</feature>
<keyword evidence="6" id="KW-1185">Reference proteome</keyword>
<name>A0A843UG14_COLES</name>
<keyword evidence="1 3" id="KW-0853">WD repeat</keyword>
<evidence type="ECO:0000256" key="3">
    <source>
        <dbReference type="PROSITE-ProRule" id="PRU00221"/>
    </source>
</evidence>
<dbReference type="Pfam" id="PF00400">
    <property type="entry name" value="WD40"/>
    <property type="match status" value="5"/>
</dbReference>
<dbReference type="GO" id="GO:0008352">
    <property type="term" value="C:katanin complex"/>
    <property type="evidence" value="ECO:0007669"/>
    <property type="project" value="TreeGrafter"/>
</dbReference>
<dbReference type="Gene3D" id="2.130.10.10">
    <property type="entry name" value="YVTN repeat-like/Quinoprotein amine dehydrogenase"/>
    <property type="match status" value="2"/>
</dbReference>
<dbReference type="FunFam" id="2.130.10.10:FF:000462">
    <property type="entry name" value="Katanin p80 WD40 repeat-containing subunit B1"/>
    <property type="match status" value="1"/>
</dbReference>
<dbReference type="InterPro" id="IPR036322">
    <property type="entry name" value="WD40_repeat_dom_sf"/>
</dbReference>
<sequence length="509" mass="56186">QSSPSATPHQNHRAFCSTPPIAPPPLNTSLFWSLPPTAELPETSKLPERVPPPRELPARETSSGDSTFHLLPLPERSLAFPCGWGRRRGGGFMSGSGGCLRGWSSWGRQGAAISYNIFFDFPRKERERKSVTANFAGGYPFDELDSSRCCSGFDEVVFITGGVDRKVNLWAIGQPTALLSLSGHTSSVESVTFDSAEVLVLAGAYSGTIKLWDLEEAKLVRTLTGHRSSCTSVEFHPFGEFFASGSLDTDLKIWDIRRKGCIHTYQGHTRAIKTIKFTPDGRWVVSGGEDNVIKLWDLTAGKLLHEFKFHTGPIQSIDFHPHEFLLATGSADRTVKFWDLETFELIGSTGPEVTGVRSMIFHPDGKALFCGLDETLKVFSWEPIRCHDIVDMRWSILGDLSIYEGKLLGCSYHQSSVGVWVADISLIAPYANGVVPRASGLTEPTCSPGEDHAFHYSSFESNTIVIDKVQDCEGETKETIKSVYMACKFTHTKVIWHCGTSTSFITQHI</sequence>
<dbReference type="CDD" id="cd00200">
    <property type="entry name" value="WD40"/>
    <property type="match status" value="1"/>
</dbReference>
<feature type="repeat" description="WD" evidence="3">
    <location>
        <begin position="307"/>
        <end position="348"/>
    </location>
</feature>
<reference evidence="5" key="1">
    <citation type="submission" date="2017-07" db="EMBL/GenBank/DDBJ databases">
        <title>Taro Niue Genome Assembly and Annotation.</title>
        <authorList>
            <person name="Atibalentja N."/>
            <person name="Keating K."/>
            <person name="Fields C.J."/>
        </authorList>
    </citation>
    <scope>NUCLEOTIDE SEQUENCE</scope>
    <source>
        <strain evidence="5">Niue_2</strain>
        <tissue evidence="5">Leaf</tissue>
    </source>
</reference>
<organism evidence="5 6">
    <name type="scientific">Colocasia esculenta</name>
    <name type="common">Wild taro</name>
    <name type="synonym">Arum esculentum</name>
    <dbReference type="NCBI Taxonomy" id="4460"/>
    <lineage>
        <taxon>Eukaryota</taxon>
        <taxon>Viridiplantae</taxon>
        <taxon>Streptophyta</taxon>
        <taxon>Embryophyta</taxon>
        <taxon>Tracheophyta</taxon>
        <taxon>Spermatophyta</taxon>
        <taxon>Magnoliopsida</taxon>
        <taxon>Liliopsida</taxon>
        <taxon>Araceae</taxon>
        <taxon>Aroideae</taxon>
        <taxon>Colocasieae</taxon>
        <taxon>Colocasia</taxon>
    </lineage>
</organism>
<dbReference type="SMART" id="SM00320">
    <property type="entry name" value="WD40"/>
    <property type="match status" value="5"/>
</dbReference>
<accession>A0A843UG14</accession>
<proteinExistence type="predicted"/>
<feature type="region of interest" description="Disordered" evidence="4">
    <location>
        <begin position="1"/>
        <end position="67"/>
    </location>
</feature>
<keyword evidence="2" id="KW-0677">Repeat</keyword>
<evidence type="ECO:0000313" key="5">
    <source>
        <dbReference type="EMBL" id="MQL80113.1"/>
    </source>
</evidence>
<dbReference type="FunFam" id="2.130.10.10:FF:000626">
    <property type="entry name" value="Katanin p80 WD40 repeat-containing subunit B1 homolog"/>
    <property type="match status" value="1"/>
</dbReference>
<dbReference type="EMBL" id="NMUH01000490">
    <property type="protein sequence ID" value="MQL80113.1"/>
    <property type="molecule type" value="Genomic_DNA"/>
</dbReference>
<dbReference type="InterPro" id="IPR015943">
    <property type="entry name" value="WD40/YVTN_repeat-like_dom_sf"/>
</dbReference>
<evidence type="ECO:0000256" key="2">
    <source>
        <dbReference type="ARBA" id="ARBA00022737"/>
    </source>
</evidence>
<dbReference type="InterPro" id="IPR019775">
    <property type="entry name" value="WD40_repeat_CS"/>
</dbReference>
<dbReference type="AlphaFoldDB" id="A0A843UG14"/>
<dbReference type="PROSITE" id="PS50082">
    <property type="entry name" value="WD_REPEATS_2"/>
    <property type="match status" value="4"/>
</dbReference>